<feature type="region of interest" description="Disordered" evidence="1">
    <location>
        <begin position="74"/>
        <end position="101"/>
    </location>
</feature>
<dbReference type="PaxDb" id="8022-A0A060Y9F7"/>
<protein>
    <submittedName>
        <fullName evidence="2">Uncharacterized protein</fullName>
    </submittedName>
</protein>
<dbReference type="STRING" id="8022.A0A060Y9F7"/>
<dbReference type="AlphaFoldDB" id="A0A060Y9F7"/>
<dbReference type="GO" id="GO:0051865">
    <property type="term" value="P:protein autoubiquitination"/>
    <property type="evidence" value="ECO:0007669"/>
    <property type="project" value="TreeGrafter"/>
</dbReference>
<dbReference type="GO" id="GO:0061630">
    <property type="term" value="F:ubiquitin protein ligase activity"/>
    <property type="evidence" value="ECO:0007669"/>
    <property type="project" value="TreeGrafter"/>
</dbReference>
<dbReference type="Proteomes" id="UP000193380">
    <property type="component" value="Unassembled WGS sequence"/>
</dbReference>
<evidence type="ECO:0000313" key="2">
    <source>
        <dbReference type="EMBL" id="CDQ86029.1"/>
    </source>
</evidence>
<sequence>MEEGELPDDVAGAAGGSNHGARCLRRGGGLSSAGSNNSLLEIDPVILIQLLDLKEHSNVESLWGLQPRPPASLLHSQVQVHSRKERGERRPQAVRRGAPDSGVLIRLKAQMAEVRSKMTDVKFQLEARGEARVGPSGRATGEQGPSYHADSDLGPSRKSTELDLIGKGPGASRHCRSGGKKALSPKQEGSRLGLRRATDGVEKESRSQSGEELSSDQSLFPRDTPNGSEGALKPHSVHSSPPSLGSSSSCYDSKPCISKHDQEQLYGADLYAPGGLNGISTSTIARPRTQPMGSGLLTDSSLDCDLEETAEVRQSLLSLAEGPSSRPDESEPYCSNPPLPLPRPSSMEECYCDGSKD</sequence>
<dbReference type="InterPro" id="IPR053003">
    <property type="entry name" value="TRIM_RBCC_E3_ubiq-ligases"/>
</dbReference>
<reference evidence="2" key="1">
    <citation type="journal article" date="2014" name="Nat. Commun.">
        <title>The rainbow trout genome provides novel insights into evolution after whole-genome duplication in vertebrates.</title>
        <authorList>
            <person name="Berthelot C."/>
            <person name="Brunet F."/>
            <person name="Chalopin D."/>
            <person name="Juanchich A."/>
            <person name="Bernard M."/>
            <person name="Noel B."/>
            <person name="Bento P."/>
            <person name="Da Silva C."/>
            <person name="Labadie K."/>
            <person name="Alberti A."/>
            <person name="Aury J.M."/>
            <person name="Louis A."/>
            <person name="Dehais P."/>
            <person name="Bardou P."/>
            <person name="Montfort J."/>
            <person name="Klopp C."/>
            <person name="Cabau C."/>
            <person name="Gaspin C."/>
            <person name="Thorgaard G.H."/>
            <person name="Boussaha M."/>
            <person name="Quillet E."/>
            <person name="Guyomard R."/>
            <person name="Galiana D."/>
            <person name="Bobe J."/>
            <person name="Volff J.N."/>
            <person name="Genet C."/>
            <person name="Wincker P."/>
            <person name="Jaillon O."/>
            <person name="Roest Crollius H."/>
            <person name="Guiguen Y."/>
        </authorList>
    </citation>
    <scope>NUCLEOTIDE SEQUENCE [LARGE SCALE GENOMIC DNA]</scope>
</reference>
<dbReference type="GO" id="GO:0005164">
    <property type="term" value="F:tumor necrosis factor receptor binding"/>
    <property type="evidence" value="ECO:0007669"/>
    <property type="project" value="TreeGrafter"/>
</dbReference>
<feature type="compositionally biased region" description="Polar residues" evidence="1">
    <location>
        <begin position="207"/>
        <end position="218"/>
    </location>
</feature>
<feature type="compositionally biased region" description="Basic and acidic residues" evidence="1">
    <location>
        <begin position="196"/>
        <end position="206"/>
    </location>
</feature>
<dbReference type="GO" id="GO:0035098">
    <property type="term" value="C:ESC/E(Z) complex"/>
    <property type="evidence" value="ECO:0007669"/>
    <property type="project" value="TreeGrafter"/>
</dbReference>
<dbReference type="GO" id="GO:0016235">
    <property type="term" value="C:aggresome"/>
    <property type="evidence" value="ECO:0007669"/>
    <property type="project" value="TreeGrafter"/>
</dbReference>
<dbReference type="PANTHER" id="PTHR36754:SF2">
    <property type="entry name" value="E3 UBIQUITIN-PROTEIN LIGASE TRIM37"/>
    <property type="match status" value="1"/>
</dbReference>
<feature type="compositionally biased region" description="Low complexity" evidence="1">
    <location>
        <begin position="237"/>
        <end position="249"/>
    </location>
</feature>
<proteinExistence type="predicted"/>
<feature type="region of interest" description="Disordered" evidence="1">
    <location>
        <begin position="128"/>
        <end position="255"/>
    </location>
</feature>
<feature type="region of interest" description="Disordered" evidence="1">
    <location>
        <begin position="317"/>
        <end position="357"/>
    </location>
</feature>
<dbReference type="GO" id="GO:0005778">
    <property type="term" value="C:peroxisomal membrane"/>
    <property type="evidence" value="ECO:0007669"/>
    <property type="project" value="TreeGrafter"/>
</dbReference>
<feature type="region of interest" description="Disordered" evidence="1">
    <location>
        <begin position="270"/>
        <end position="302"/>
    </location>
</feature>
<dbReference type="PANTHER" id="PTHR36754">
    <property type="entry name" value="E3 UBIQUITIN-PROTEIN LIGASE TRIM37"/>
    <property type="match status" value="1"/>
</dbReference>
<dbReference type="GO" id="GO:0031625">
    <property type="term" value="F:ubiquitin protein ligase binding"/>
    <property type="evidence" value="ECO:0007669"/>
    <property type="project" value="TreeGrafter"/>
</dbReference>
<dbReference type="GO" id="GO:0070842">
    <property type="term" value="P:aggresome assembly"/>
    <property type="evidence" value="ECO:0007669"/>
    <property type="project" value="TreeGrafter"/>
</dbReference>
<accession>A0A060Y9F7</accession>
<organism evidence="2 3">
    <name type="scientific">Oncorhynchus mykiss</name>
    <name type="common">Rainbow trout</name>
    <name type="synonym">Salmo gairdneri</name>
    <dbReference type="NCBI Taxonomy" id="8022"/>
    <lineage>
        <taxon>Eukaryota</taxon>
        <taxon>Metazoa</taxon>
        <taxon>Chordata</taxon>
        <taxon>Craniata</taxon>
        <taxon>Vertebrata</taxon>
        <taxon>Euteleostomi</taxon>
        <taxon>Actinopterygii</taxon>
        <taxon>Neopterygii</taxon>
        <taxon>Teleostei</taxon>
        <taxon>Protacanthopterygii</taxon>
        <taxon>Salmoniformes</taxon>
        <taxon>Salmonidae</taxon>
        <taxon>Salmoninae</taxon>
        <taxon>Oncorhynchus</taxon>
    </lineage>
</organism>
<name>A0A060Y9F7_ONCMY</name>
<dbReference type="GO" id="GO:0006513">
    <property type="term" value="P:protein monoubiquitination"/>
    <property type="evidence" value="ECO:0007669"/>
    <property type="project" value="TreeGrafter"/>
</dbReference>
<dbReference type="EMBL" id="FR907075">
    <property type="protein sequence ID" value="CDQ86029.1"/>
    <property type="molecule type" value="Genomic_DNA"/>
</dbReference>
<evidence type="ECO:0000256" key="1">
    <source>
        <dbReference type="SAM" id="MobiDB-lite"/>
    </source>
</evidence>
<feature type="region of interest" description="Disordered" evidence="1">
    <location>
        <begin position="1"/>
        <end position="35"/>
    </location>
</feature>
<evidence type="ECO:0000313" key="3">
    <source>
        <dbReference type="Proteomes" id="UP000193380"/>
    </source>
</evidence>
<gene>
    <name evidence="2" type="ORF">GSONMT00006438001</name>
</gene>
<reference evidence="2" key="2">
    <citation type="submission" date="2014-03" db="EMBL/GenBank/DDBJ databases">
        <authorList>
            <person name="Genoscope - CEA"/>
        </authorList>
    </citation>
    <scope>NUCLEOTIDE SEQUENCE</scope>
</reference>